<keyword evidence="4" id="KW-0804">Transcription</keyword>
<dbReference type="SMART" id="SM00774">
    <property type="entry name" value="WRKY"/>
    <property type="match status" value="1"/>
</dbReference>
<dbReference type="EMBL" id="JACXVP010000004">
    <property type="protein sequence ID" value="KAG5611125.1"/>
    <property type="molecule type" value="Genomic_DNA"/>
</dbReference>
<evidence type="ECO:0000256" key="3">
    <source>
        <dbReference type="ARBA" id="ARBA00023125"/>
    </source>
</evidence>
<evidence type="ECO:0000256" key="5">
    <source>
        <dbReference type="ARBA" id="ARBA00023242"/>
    </source>
</evidence>
<dbReference type="OrthoDB" id="1429533at2759"/>
<keyword evidence="8" id="KW-1185">Reference proteome</keyword>
<dbReference type="AlphaFoldDB" id="A0A9J5ZFC3"/>
<feature type="domain" description="WRKY" evidence="6">
    <location>
        <begin position="184"/>
        <end position="250"/>
    </location>
</feature>
<evidence type="ECO:0000259" key="6">
    <source>
        <dbReference type="PROSITE" id="PS50811"/>
    </source>
</evidence>
<evidence type="ECO:0000256" key="2">
    <source>
        <dbReference type="ARBA" id="ARBA00023015"/>
    </source>
</evidence>
<name>A0A9J5ZFC3_SOLCO</name>
<keyword evidence="3" id="KW-0238">DNA-binding</keyword>
<dbReference type="GO" id="GO:0000976">
    <property type="term" value="F:transcription cis-regulatory region binding"/>
    <property type="evidence" value="ECO:0007669"/>
    <property type="project" value="TreeGrafter"/>
</dbReference>
<evidence type="ECO:0000313" key="7">
    <source>
        <dbReference type="EMBL" id="KAG5611125.1"/>
    </source>
</evidence>
<dbReference type="InterPro" id="IPR003657">
    <property type="entry name" value="WRKY_dom"/>
</dbReference>
<accession>A0A9J5ZFC3</accession>
<proteinExistence type="predicted"/>
<dbReference type="PROSITE" id="PS50811">
    <property type="entry name" value="WRKY"/>
    <property type="match status" value="1"/>
</dbReference>
<dbReference type="GO" id="GO:0003700">
    <property type="term" value="F:DNA-binding transcription factor activity"/>
    <property type="evidence" value="ECO:0007669"/>
    <property type="project" value="InterPro"/>
</dbReference>
<keyword evidence="2" id="KW-0805">Transcription regulation</keyword>
<organism evidence="7 8">
    <name type="scientific">Solanum commersonii</name>
    <name type="common">Commerson's wild potato</name>
    <name type="synonym">Commerson's nightshade</name>
    <dbReference type="NCBI Taxonomy" id="4109"/>
    <lineage>
        <taxon>Eukaryota</taxon>
        <taxon>Viridiplantae</taxon>
        <taxon>Streptophyta</taxon>
        <taxon>Embryophyta</taxon>
        <taxon>Tracheophyta</taxon>
        <taxon>Spermatophyta</taxon>
        <taxon>Magnoliopsida</taxon>
        <taxon>eudicotyledons</taxon>
        <taxon>Gunneridae</taxon>
        <taxon>Pentapetalae</taxon>
        <taxon>asterids</taxon>
        <taxon>lamiids</taxon>
        <taxon>Solanales</taxon>
        <taxon>Solanaceae</taxon>
        <taxon>Solanoideae</taxon>
        <taxon>Solaneae</taxon>
        <taxon>Solanum</taxon>
    </lineage>
</organism>
<dbReference type="Gene3D" id="2.20.25.80">
    <property type="entry name" value="WRKY domain"/>
    <property type="match status" value="1"/>
</dbReference>
<dbReference type="Pfam" id="PF03106">
    <property type="entry name" value="WRKY"/>
    <property type="match status" value="1"/>
</dbReference>
<keyword evidence="5" id="KW-0539">Nucleus</keyword>
<protein>
    <recommendedName>
        <fullName evidence="6">WRKY domain-containing protein</fullName>
    </recommendedName>
</protein>
<comment type="caution">
    <text evidence="7">The sequence shown here is derived from an EMBL/GenBank/DDBJ whole genome shotgun (WGS) entry which is preliminary data.</text>
</comment>
<dbReference type="Proteomes" id="UP000824120">
    <property type="component" value="Chromosome 4"/>
</dbReference>
<dbReference type="SUPFAM" id="SSF118290">
    <property type="entry name" value="WRKY DNA-binding domain"/>
    <property type="match status" value="1"/>
</dbReference>
<dbReference type="InterPro" id="IPR044810">
    <property type="entry name" value="WRKY_plant"/>
</dbReference>
<gene>
    <name evidence="7" type="ORF">H5410_022406</name>
</gene>
<evidence type="ECO:0000313" key="8">
    <source>
        <dbReference type="Proteomes" id="UP000824120"/>
    </source>
</evidence>
<sequence>GSTTFIWVIFHRIALLDKPEVSFQVTRGAVIRSCNINRPNNVVAPKLDLETSLNDVWNSFDKLLAHDMTNFNGLSEIFSLDFPTAHQEKLDDQVMMINQNGNQQLYLHPIQPAQFIQQSSFPPSPTTVVCLPPTTTTPKEWIDLRQQLDMGDNIYPNFSFPMKTPLIQTRTRKNQSIKITYELLQEELTNDIWTWRKYGQKHIKDSPFPRNYYKCSTSKLCKAKKKIEKSPKDENIFLVSYSGEHNHNPPTNHSNLDSCNNSFKFKLPKGINIVPKTSTLNASFSSSKRAKCSRVVASPIIATMPPVEIRSKNKMIVAAVKDKGDSKEEVDTNEDILMGFF</sequence>
<evidence type="ECO:0000256" key="4">
    <source>
        <dbReference type="ARBA" id="ARBA00023163"/>
    </source>
</evidence>
<reference evidence="7 8" key="1">
    <citation type="submission" date="2020-09" db="EMBL/GenBank/DDBJ databases">
        <title>De no assembly of potato wild relative species, Solanum commersonii.</title>
        <authorList>
            <person name="Cho K."/>
        </authorList>
    </citation>
    <scope>NUCLEOTIDE SEQUENCE [LARGE SCALE GENOMIC DNA]</scope>
    <source>
        <strain evidence="7">LZ3.2</strain>
        <tissue evidence="7">Leaf</tissue>
    </source>
</reference>
<comment type="subcellular location">
    <subcellularLocation>
        <location evidence="1">Nucleus</location>
    </subcellularLocation>
</comment>
<dbReference type="PANTHER" id="PTHR32096">
    <property type="entry name" value="WRKY TRANSCRIPTION FACTOR 30-RELATED-RELATED"/>
    <property type="match status" value="1"/>
</dbReference>
<feature type="non-terminal residue" evidence="7">
    <location>
        <position position="341"/>
    </location>
</feature>
<dbReference type="PANTHER" id="PTHR32096:SF61">
    <property type="entry name" value="WRKY TRANSCRIPTION FACTOR 22"/>
    <property type="match status" value="1"/>
</dbReference>
<dbReference type="InterPro" id="IPR036576">
    <property type="entry name" value="WRKY_dom_sf"/>
</dbReference>
<dbReference type="GO" id="GO:0005634">
    <property type="term" value="C:nucleus"/>
    <property type="evidence" value="ECO:0007669"/>
    <property type="project" value="UniProtKB-SubCell"/>
</dbReference>
<evidence type="ECO:0000256" key="1">
    <source>
        <dbReference type="ARBA" id="ARBA00004123"/>
    </source>
</evidence>